<gene>
    <name evidence="2" type="ORF">Pan153_19290</name>
</gene>
<name>A0A518FLR9_9PLAN</name>
<organism evidence="2 3">
    <name type="scientific">Gimesia panareensis</name>
    <dbReference type="NCBI Taxonomy" id="2527978"/>
    <lineage>
        <taxon>Bacteria</taxon>
        <taxon>Pseudomonadati</taxon>
        <taxon>Planctomycetota</taxon>
        <taxon>Planctomycetia</taxon>
        <taxon>Planctomycetales</taxon>
        <taxon>Planctomycetaceae</taxon>
        <taxon>Gimesia</taxon>
    </lineage>
</organism>
<feature type="transmembrane region" description="Helical" evidence="1">
    <location>
        <begin position="134"/>
        <end position="156"/>
    </location>
</feature>
<dbReference type="RefSeq" id="WP_145455349.1">
    <property type="nucleotide sequence ID" value="NZ_CP036317.1"/>
</dbReference>
<evidence type="ECO:0000256" key="1">
    <source>
        <dbReference type="SAM" id="Phobius"/>
    </source>
</evidence>
<feature type="transmembrane region" description="Helical" evidence="1">
    <location>
        <begin position="38"/>
        <end position="60"/>
    </location>
</feature>
<evidence type="ECO:0000313" key="2">
    <source>
        <dbReference type="EMBL" id="QDV17294.1"/>
    </source>
</evidence>
<feature type="transmembrane region" description="Helical" evidence="1">
    <location>
        <begin position="203"/>
        <end position="223"/>
    </location>
</feature>
<accession>A0A518FLR9</accession>
<evidence type="ECO:0000313" key="3">
    <source>
        <dbReference type="Proteomes" id="UP000320839"/>
    </source>
</evidence>
<feature type="transmembrane region" description="Helical" evidence="1">
    <location>
        <begin position="235"/>
        <end position="251"/>
    </location>
</feature>
<dbReference type="Proteomes" id="UP000320839">
    <property type="component" value="Chromosome"/>
</dbReference>
<dbReference type="EMBL" id="CP036317">
    <property type="protein sequence ID" value="QDV17294.1"/>
    <property type="molecule type" value="Genomic_DNA"/>
</dbReference>
<protein>
    <submittedName>
        <fullName evidence="2">Uncharacterized protein</fullName>
    </submittedName>
</protein>
<dbReference type="AlphaFoldDB" id="A0A518FLR9"/>
<keyword evidence="1" id="KW-0472">Membrane</keyword>
<keyword evidence="1" id="KW-1133">Transmembrane helix</keyword>
<feature type="transmembrane region" description="Helical" evidence="1">
    <location>
        <begin position="66"/>
        <end position="89"/>
    </location>
</feature>
<feature type="transmembrane region" description="Helical" evidence="1">
    <location>
        <begin position="6"/>
        <end position="26"/>
    </location>
</feature>
<keyword evidence="1" id="KW-0812">Transmembrane</keyword>
<proteinExistence type="predicted"/>
<sequence length="252" mass="27369">MYRGFSTILATFFVVYVIGMGQYSLFTPLSLIEPGTKTIDVCAFLILAAGILVGSVFIAYDKKYLGIIGFMIGLFSLVYPVWGLLFLFFMPNFSGKWKGYFFILGGLIWFLAMGQSASLTYYRPNTPHLFDPEFLLISGSIILEIGLIIGSILLAGDKGYSGLVGLFLALLPPVGLFYLTVLPEKNQNATEQFQAVYRMISNTRWGVGALFALINFGVLNAALMRSNTPGLVSKLLLVLSGACAAVAFAGAL</sequence>
<feature type="transmembrane region" description="Helical" evidence="1">
    <location>
        <begin position="101"/>
        <end position="122"/>
    </location>
</feature>
<feature type="transmembrane region" description="Helical" evidence="1">
    <location>
        <begin position="163"/>
        <end position="183"/>
    </location>
</feature>
<reference evidence="2 3" key="1">
    <citation type="submission" date="2019-02" db="EMBL/GenBank/DDBJ databases">
        <title>Deep-cultivation of Planctomycetes and their phenomic and genomic characterization uncovers novel biology.</title>
        <authorList>
            <person name="Wiegand S."/>
            <person name="Jogler M."/>
            <person name="Boedeker C."/>
            <person name="Pinto D."/>
            <person name="Vollmers J."/>
            <person name="Rivas-Marin E."/>
            <person name="Kohn T."/>
            <person name="Peeters S.H."/>
            <person name="Heuer A."/>
            <person name="Rast P."/>
            <person name="Oberbeckmann S."/>
            <person name="Bunk B."/>
            <person name="Jeske O."/>
            <person name="Meyerdierks A."/>
            <person name="Storesund J.E."/>
            <person name="Kallscheuer N."/>
            <person name="Luecker S."/>
            <person name="Lage O.M."/>
            <person name="Pohl T."/>
            <person name="Merkel B.J."/>
            <person name="Hornburger P."/>
            <person name="Mueller R.-W."/>
            <person name="Bruemmer F."/>
            <person name="Labrenz M."/>
            <person name="Spormann A.M."/>
            <person name="Op den Camp H."/>
            <person name="Overmann J."/>
            <person name="Amann R."/>
            <person name="Jetten M.S.M."/>
            <person name="Mascher T."/>
            <person name="Medema M.H."/>
            <person name="Devos D.P."/>
            <person name="Kaster A.-K."/>
            <person name="Ovreas L."/>
            <person name="Rohde M."/>
            <person name="Galperin M.Y."/>
            <person name="Jogler C."/>
        </authorList>
    </citation>
    <scope>NUCLEOTIDE SEQUENCE [LARGE SCALE GENOMIC DNA]</scope>
    <source>
        <strain evidence="2 3">Pan153</strain>
    </source>
</reference>